<dbReference type="SMART" id="SM00967">
    <property type="entry name" value="SpoU_sub_bind"/>
    <property type="match status" value="1"/>
</dbReference>
<proteinExistence type="inferred from homology"/>
<keyword evidence="2 5" id="KW-0489">Methyltransferase</keyword>
<evidence type="ECO:0000313" key="5">
    <source>
        <dbReference type="EMBL" id="CRH07953.1"/>
    </source>
</evidence>
<dbReference type="InterPro" id="IPR004441">
    <property type="entry name" value="rRNA_MeTrfase_TrmH"/>
</dbReference>
<dbReference type="GO" id="GO:0003723">
    <property type="term" value="F:RNA binding"/>
    <property type="evidence" value="ECO:0007669"/>
    <property type="project" value="InterPro"/>
</dbReference>
<protein>
    <submittedName>
        <fullName evidence="5">23S rRNA (Guanosine-2'-O-)-methyltransferase rlmB</fullName>
        <ecNumber evidence="5">2.1.1.-</ecNumber>
    </submittedName>
</protein>
<dbReference type="InterPro" id="IPR029026">
    <property type="entry name" value="tRNA_m1G_MTases_N"/>
</dbReference>
<dbReference type="GO" id="GO:0005829">
    <property type="term" value="C:cytosol"/>
    <property type="evidence" value="ECO:0007669"/>
    <property type="project" value="TreeGrafter"/>
</dbReference>
<evidence type="ECO:0000256" key="3">
    <source>
        <dbReference type="ARBA" id="ARBA00022679"/>
    </source>
</evidence>
<dbReference type="EMBL" id="LO017727">
    <property type="protein sequence ID" value="CRH07953.1"/>
    <property type="molecule type" value="Genomic_DNA"/>
</dbReference>
<feature type="domain" description="RNA 2-O ribose methyltransferase substrate binding" evidence="4">
    <location>
        <begin position="6"/>
        <end position="81"/>
    </location>
</feature>
<dbReference type="Pfam" id="PF00588">
    <property type="entry name" value="SpoU_methylase"/>
    <property type="match status" value="1"/>
</dbReference>
<dbReference type="FunFam" id="3.40.1280.10:FF:000008">
    <property type="entry name" value="Group 3 RNA methyltransferase TrmH"/>
    <property type="match status" value="1"/>
</dbReference>
<gene>
    <name evidence="5" type="primary">rlmB</name>
    <name evidence="5" type="ORF">MAGMO_3825</name>
</gene>
<dbReference type="GO" id="GO:0006396">
    <property type="term" value="P:RNA processing"/>
    <property type="evidence" value="ECO:0007669"/>
    <property type="project" value="InterPro"/>
</dbReference>
<dbReference type="SUPFAM" id="SSF75217">
    <property type="entry name" value="alpha/beta knot"/>
    <property type="match status" value="1"/>
</dbReference>
<dbReference type="Gene3D" id="3.40.1280.10">
    <property type="match status" value="1"/>
</dbReference>
<dbReference type="InterPro" id="IPR029028">
    <property type="entry name" value="Alpha/beta_knot_MTases"/>
</dbReference>
<dbReference type="GO" id="GO:0008173">
    <property type="term" value="F:RNA methyltransferase activity"/>
    <property type="evidence" value="ECO:0007669"/>
    <property type="project" value="InterPro"/>
</dbReference>
<dbReference type="InterPro" id="IPR013123">
    <property type="entry name" value="SpoU_subst-bd"/>
</dbReference>
<comment type="similarity">
    <text evidence="1">Belongs to the class IV-like SAM-binding methyltransferase superfamily. RNA methyltransferase TrmH family.</text>
</comment>
<dbReference type="SUPFAM" id="SSF55315">
    <property type="entry name" value="L30e-like"/>
    <property type="match status" value="1"/>
</dbReference>
<dbReference type="GO" id="GO:0032259">
    <property type="term" value="P:methylation"/>
    <property type="evidence" value="ECO:0007669"/>
    <property type="project" value="UniProtKB-KW"/>
</dbReference>
<dbReference type="Gene3D" id="3.30.1330.30">
    <property type="match status" value="1"/>
</dbReference>
<dbReference type="EC" id="2.1.1.-" evidence="5"/>
<sequence>MSDDTILYGINPVRALLESGRPVNQIKIANGKGNNRLQQIVDLARDRGLNIQFVERTALDRMVGQGVHQGVVVRTAPRQGLDWGGLLDAVEDNPHTLIVVLDEVEDPHNLGAIMRSAEAFGAMAVVQTKDRSAPLSAAAIKASAGAAERLDLVKVTNLARALEQLQKANVWVVGLAGDEESVPMGDIDFKGPIALVLGNEGRGLRRLTRKHCDQLAAIPMQSAVESLNVSVAGGVALYEVARQRAE</sequence>
<name>A0A1S7LNF8_MAGMO</name>
<dbReference type="NCBIfam" id="TIGR00186">
    <property type="entry name" value="rRNA_methyl_3"/>
    <property type="match status" value="1"/>
</dbReference>
<dbReference type="CDD" id="cd18103">
    <property type="entry name" value="SpoU-like_RlmB"/>
    <property type="match status" value="1"/>
</dbReference>
<dbReference type="PANTHER" id="PTHR46429:SF1">
    <property type="entry name" value="23S RRNA (GUANOSINE-2'-O-)-METHYLTRANSFERASE RLMB"/>
    <property type="match status" value="1"/>
</dbReference>
<dbReference type="InterPro" id="IPR029064">
    <property type="entry name" value="Ribosomal_eL30-like_sf"/>
</dbReference>
<keyword evidence="3 5" id="KW-0808">Transferase</keyword>
<evidence type="ECO:0000256" key="2">
    <source>
        <dbReference type="ARBA" id="ARBA00022603"/>
    </source>
</evidence>
<reference evidence="5" key="1">
    <citation type="submission" date="2015-04" db="EMBL/GenBank/DDBJ databases">
        <authorList>
            <person name="Syromyatnikov M.Y."/>
            <person name="Popov V.N."/>
        </authorList>
    </citation>
    <scope>NUCLEOTIDE SEQUENCE</scope>
    <source>
        <strain evidence="5">MO-1</strain>
    </source>
</reference>
<dbReference type="PANTHER" id="PTHR46429">
    <property type="entry name" value="23S RRNA (GUANOSINE-2'-O-)-METHYLTRANSFERASE RLMB"/>
    <property type="match status" value="1"/>
</dbReference>
<dbReference type="Pfam" id="PF08032">
    <property type="entry name" value="SpoU_sub_bind"/>
    <property type="match status" value="1"/>
</dbReference>
<accession>A0A1S7LNF8</accession>
<organism evidence="5">
    <name type="scientific">Magnetococcus massalia (strain MO-1)</name>
    <dbReference type="NCBI Taxonomy" id="451514"/>
    <lineage>
        <taxon>Bacteria</taxon>
        <taxon>Pseudomonadati</taxon>
        <taxon>Pseudomonadota</taxon>
        <taxon>Magnetococcia</taxon>
        <taxon>Magnetococcales</taxon>
        <taxon>Magnetococcaceae</taxon>
        <taxon>Magnetococcus</taxon>
    </lineage>
</organism>
<evidence type="ECO:0000259" key="4">
    <source>
        <dbReference type="SMART" id="SM00967"/>
    </source>
</evidence>
<dbReference type="InterPro" id="IPR001537">
    <property type="entry name" value="SpoU_MeTrfase"/>
</dbReference>
<evidence type="ECO:0000256" key="1">
    <source>
        <dbReference type="ARBA" id="ARBA00007228"/>
    </source>
</evidence>
<dbReference type="AlphaFoldDB" id="A0A1S7LNF8"/>